<dbReference type="PATRIC" id="fig|1286094.4.peg.2636"/>
<reference evidence="2 3" key="1">
    <citation type="submission" date="2013-02" db="EMBL/GenBank/DDBJ databases">
        <title>Draft Genome Sequence of Streptomyces aurantiacus, Which Produces Setomimycin.</title>
        <authorList>
            <person name="Gruening B.A."/>
            <person name="Praeg A."/>
            <person name="Erxleben A."/>
            <person name="Guenther S."/>
            <person name="Mueller M."/>
        </authorList>
    </citation>
    <scope>NUCLEOTIDE SEQUENCE [LARGE SCALE GENOMIC DNA]</scope>
    <source>
        <strain evidence="2 3">JA 4570</strain>
    </source>
</reference>
<name>S4AS15_9ACTN</name>
<dbReference type="Proteomes" id="UP000014629">
    <property type="component" value="Unassembled WGS sequence"/>
</dbReference>
<keyword evidence="3" id="KW-1185">Reference proteome</keyword>
<dbReference type="RefSeq" id="WP_016640791.1">
    <property type="nucleotide sequence ID" value="NZ_AOPZ01000109.1"/>
</dbReference>
<protein>
    <recommendedName>
        <fullName evidence="4">Tat pathway signal sequence domain protein</fullName>
    </recommendedName>
</protein>
<feature type="compositionally biased region" description="Low complexity" evidence="1">
    <location>
        <begin position="78"/>
        <end position="87"/>
    </location>
</feature>
<gene>
    <name evidence="2" type="ORF">STRAU_2662</name>
</gene>
<dbReference type="AlphaFoldDB" id="S4AS15"/>
<evidence type="ECO:0008006" key="4">
    <source>
        <dbReference type="Google" id="ProtNLM"/>
    </source>
</evidence>
<dbReference type="Gene3D" id="3.10.450.40">
    <property type="match status" value="1"/>
</dbReference>
<accession>S4AS15</accession>
<dbReference type="EMBL" id="AOPZ01000109">
    <property type="protein sequence ID" value="EPH44222.1"/>
    <property type="molecule type" value="Genomic_DNA"/>
</dbReference>
<comment type="caution">
    <text evidence="2">The sequence shown here is derived from an EMBL/GenBank/DDBJ whole genome shotgun (WGS) entry which is preliminary data.</text>
</comment>
<evidence type="ECO:0000256" key="1">
    <source>
        <dbReference type="SAM" id="MobiDB-lite"/>
    </source>
</evidence>
<feature type="compositionally biased region" description="Basic and acidic residues" evidence="1">
    <location>
        <begin position="99"/>
        <end position="111"/>
    </location>
</feature>
<evidence type="ECO:0000313" key="3">
    <source>
        <dbReference type="Proteomes" id="UP000014629"/>
    </source>
</evidence>
<organism evidence="2 3">
    <name type="scientific">Streptomyces aurantiacus JA 4570</name>
    <dbReference type="NCBI Taxonomy" id="1286094"/>
    <lineage>
        <taxon>Bacteria</taxon>
        <taxon>Bacillati</taxon>
        <taxon>Actinomycetota</taxon>
        <taxon>Actinomycetes</taxon>
        <taxon>Kitasatosporales</taxon>
        <taxon>Streptomycetaceae</taxon>
        <taxon>Streptomyces</taxon>
        <taxon>Streptomyces aurantiacus group</taxon>
    </lineage>
</organism>
<evidence type="ECO:0000313" key="2">
    <source>
        <dbReference type="EMBL" id="EPH44222.1"/>
    </source>
</evidence>
<proteinExistence type="predicted"/>
<feature type="region of interest" description="Disordered" evidence="1">
    <location>
        <begin position="67"/>
        <end position="111"/>
    </location>
</feature>
<sequence>MLNNSWAAELDLERGRGTAVARPEKTLDTGDHVRDLIRRNLGKAVAGAAVALSGTAVAVAVALPGSAGAGEQGARPDAAAAAQQQQAPRPGVVEAAPPEGDKGIGSDPLTDRELERAEQLALTGAVRMRSEDVEGHRGPQHISTNLAELPPEEADDATPPRRARVTYYNYADDTLLTKTVNLTTGKVEQADTARGAQPPPTRDEVAQAAALIIADPLGKGLKADYKDIMGKELTSPGQLVLSGGAFRKETEEQLPPRLAACGEHRCVRVMSKVVHGPWINTRDLIVDLSARTVTRVR</sequence>